<gene>
    <name evidence="1" type="ORF">LPB301_01285</name>
</gene>
<dbReference type="AlphaFoldDB" id="A0A1B8U6Z6"/>
<evidence type="ECO:0000313" key="1">
    <source>
        <dbReference type="EMBL" id="OBY67599.1"/>
    </source>
</evidence>
<reference evidence="2" key="1">
    <citation type="submission" date="2016-02" db="EMBL/GenBank/DDBJ databases">
        <title>Paenibacillus sp. LPB0068, isolated from Crassostrea gigas.</title>
        <authorList>
            <person name="Shin S.-K."/>
            <person name="Yi H."/>
        </authorList>
    </citation>
    <scope>NUCLEOTIDE SEQUENCE [LARGE SCALE GENOMIC DNA]</scope>
    <source>
        <strain evidence="2">KCTC 23969</strain>
    </source>
</reference>
<organism evidence="1 2">
    <name type="scientific">Polaribacter reichenbachii</name>
    <dbReference type="NCBI Taxonomy" id="996801"/>
    <lineage>
        <taxon>Bacteria</taxon>
        <taxon>Pseudomonadati</taxon>
        <taxon>Bacteroidota</taxon>
        <taxon>Flavobacteriia</taxon>
        <taxon>Flavobacteriales</taxon>
        <taxon>Flavobacteriaceae</taxon>
    </lineage>
</organism>
<accession>A0A1B8U6Z6</accession>
<protein>
    <submittedName>
        <fullName evidence="1">Uncharacterized protein</fullName>
    </submittedName>
</protein>
<sequence>MPTQIITKLSYSNIFNDKPKVKDLLLKINFQDGLKTLSHINLFNYKFSDKDGFEIKFILKEWLIQSDENFKNKILDEYSKHLSNKDLKIKKIDFSSVRIINKLATLRTIQILLTKTDKKQESIKDSVSFENLFKLYLIVNDEINERQNLVFKKWFKTDKIRLHLYLGLTSIYEPDNLVFSRLFSEILKLLIFEKWIRKSDEFSELVNIFLNKIEEKSLYEYFNKLFHLSKFSINENYIRSSENQDLETILEYLSKRTEKNTWDELISLKSNPIYKLNLEEYLILDNTFLIDKFFSGVYHDLIKISKEIKINFHQKYSKEFAEEYLLESALKSTFRNSYIQFSEKKIKEKGNKIESLSIPDYYIRNGNKVMLFEFKNSFLSNANKINLNFNIIENEIIEKFYKNKNRKKAIKQLVGYITNTIKKKYAFFDDLKKYENLRFYPILVVTDKTLSSIGFNKLLNEYFDNETKDLNFKNRIKPLTLIDIDTFLYFNRNIKKLDLIIDDYHCFLIRQIEINSMISFNQYLKTEKFKDYSVKFGNVDDILKDSLLPK</sequence>
<name>A0A1B8U6Z6_9FLAO</name>
<evidence type="ECO:0000313" key="2">
    <source>
        <dbReference type="Proteomes" id="UP000092612"/>
    </source>
</evidence>
<keyword evidence="2" id="KW-1185">Reference proteome</keyword>
<proteinExistence type="predicted"/>
<dbReference type="Proteomes" id="UP000092612">
    <property type="component" value="Unassembled WGS sequence"/>
</dbReference>
<dbReference type="OrthoDB" id="1275259at2"/>
<dbReference type="RefSeq" id="WP_068356242.1">
    <property type="nucleotide sequence ID" value="NZ_CP019337.1"/>
</dbReference>
<dbReference type="EMBL" id="LSFL01000003">
    <property type="protein sequence ID" value="OBY67599.1"/>
    <property type="molecule type" value="Genomic_DNA"/>
</dbReference>
<dbReference type="KEGG" id="prn:BW723_08205"/>
<comment type="caution">
    <text evidence="1">The sequence shown here is derived from an EMBL/GenBank/DDBJ whole genome shotgun (WGS) entry which is preliminary data.</text>
</comment>